<keyword evidence="1" id="KW-0472">Membrane</keyword>
<feature type="transmembrane region" description="Helical" evidence="1">
    <location>
        <begin position="78"/>
        <end position="99"/>
    </location>
</feature>
<reference evidence="2 3" key="1">
    <citation type="submission" date="2023-07" db="EMBL/GenBank/DDBJ databases">
        <title>The novel representative of Negativicutes class, Anaeroselena agilis gen. nov. sp. nov.</title>
        <authorList>
            <person name="Prokofeva M.I."/>
            <person name="Elcheninov A.G."/>
            <person name="Klyukina A."/>
            <person name="Kublanov I.V."/>
            <person name="Frolov E.N."/>
            <person name="Podosokorskaya O.A."/>
        </authorList>
    </citation>
    <scope>NUCLEOTIDE SEQUENCE [LARGE SCALE GENOMIC DNA]</scope>
    <source>
        <strain evidence="2 3">4137-cl</strain>
    </source>
</reference>
<sequence>MAYVLAVLMAALSFLLNRAALRIAGLQAVISWGPVIEEAAKTAPAFYLGADVLLTHVLFGVIEAGYDWRSGGGDGPAAALLSVAGHSLFGALTVGVIYLTGSLAAALALAVVAHVAWNVALVRLKA</sequence>
<comment type="caution">
    <text evidence="2">The sequence shown here is derived from an EMBL/GenBank/DDBJ whole genome shotgun (WGS) entry which is preliminary data.</text>
</comment>
<organism evidence="2 3">
    <name type="scientific">Anaeroselena agilis</name>
    <dbReference type="NCBI Taxonomy" id="3063788"/>
    <lineage>
        <taxon>Bacteria</taxon>
        <taxon>Bacillati</taxon>
        <taxon>Bacillota</taxon>
        <taxon>Negativicutes</taxon>
        <taxon>Acetonemataceae</taxon>
        <taxon>Anaeroselena</taxon>
    </lineage>
</organism>
<dbReference type="EMBL" id="JAUOZS010000001">
    <property type="protein sequence ID" value="MDT8902804.1"/>
    <property type="molecule type" value="Genomic_DNA"/>
</dbReference>
<protein>
    <recommendedName>
        <fullName evidence="4">DUF4126 domain-containing protein</fullName>
    </recommendedName>
</protein>
<keyword evidence="1" id="KW-0812">Transmembrane</keyword>
<evidence type="ECO:0008006" key="4">
    <source>
        <dbReference type="Google" id="ProtNLM"/>
    </source>
</evidence>
<proteinExistence type="predicted"/>
<gene>
    <name evidence="2" type="ORF">Q4T40_16305</name>
</gene>
<dbReference type="Proteomes" id="UP001254848">
    <property type="component" value="Unassembled WGS sequence"/>
</dbReference>
<feature type="transmembrane region" description="Helical" evidence="1">
    <location>
        <begin position="44"/>
        <end position="66"/>
    </location>
</feature>
<keyword evidence="1" id="KW-1133">Transmembrane helix</keyword>
<evidence type="ECO:0000313" key="3">
    <source>
        <dbReference type="Proteomes" id="UP001254848"/>
    </source>
</evidence>
<keyword evidence="3" id="KW-1185">Reference proteome</keyword>
<accession>A0ABU3P196</accession>
<evidence type="ECO:0000256" key="1">
    <source>
        <dbReference type="SAM" id="Phobius"/>
    </source>
</evidence>
<name>A0ABU3P196_9FIRM</name>
<dbReference type="RefSeq" id="WP_413781276.1">
    <property type="nucleotide sequence ID" value="NZ_JAUOZS010000001.1"/>
</dbReference>
<evidence type="ECO:0000313" key="2">
    <source>
        <dbReference type="EMBL" id="MDT8902804.1"/>
    </source>
</evidence>